<name>A0A835Z999_9STRA</name>
<dbReference type="OrthoDB" id="201723at2759"/>
<gene>
    <name evidence="1" type="ORF">JKP88DRAFT_206701</name>
</gene>
<proteinExistence type="predicted"/>
<sequence>MSNSDNGNGAHTFSRRTALGICVSAAAVLQQRQQAHAALEPLPPPKSYTQQIVDAIPIKTIRGVWRIREIREGESLCKGKLTFKGFVDEPGKGTVEYVSSDGEREGKGYWLLKPGSITAGKILFSARWKVTYKGGGGSFLYRGDVVLDSTETLHAAGNPHPDAHIRGEVLKPFKGRTGSLQEKHIGEFEADLLQVDKDEDKL</sequence>
<keyword evidence="2" id="KW-1185">Reference proteome</keyword>
<dbReference type="Proteomes" id="UP000664859">
    <property type="component" value="Unassembled WGS sequence"/>
</dbReference>
<dbReference type="AlphaFoldDB" id="A0A835Z999"/>
<evidence type="ECO:0000313" key="1">
    <source>
        <dbReference type="EMBL" id="KAG5188294.1"/>
    </source>
</evidence>
<evidence type="ECO:0000313" key="2">
    <source>
        <dbReference type="Proteomes" id="UP000664859"/>
    </source>
</evidence>
<comment type="caution">
    <text evidence="1">The sequence shown here is derived from an EMBL/GenBank/DDBJ whole genome shotgun (WGS) entry which is preliminary data.</text>
</comment>
<reference evidence="1" key="1">
    <citation type="submission" date="2021-02" db="EMBL/GenBank/DDBJ databases">
        <title>First Annotated Genome of the Yellow-green Alga Tribonema minus.</title>
        <authorList>
            <person name="Mahan K.M."/>
        </authorList>
    </citation>
    <scope>NUCLEOTIDE SEQUENCE</scope>
    <source>
        <strain evidence="1">UTEX B ZZ1240</strain>
    </source>
</reference>
<organism evidence="1 2">
    <name type="scientific">Tribonema minus</name>
    <dbReference type="NCBI Taxonomy" id="303371"/>
    <lineage>
        <taxon>Eukaryota</taxon>
        <taxon>Sar</taxon>
        <taxon>Stramenopiles</taxon>
        <taxon>Ochrophyta</taxon>
        <taxon>PX clade</taxon>
        <taxon>Xanthophyceae</taxon>
        <taxon>Tribonematales</taxon>
        <taxon>Tribonemataceae</taxon>
        <taxon>Tribonema</taxon>
    </lineage>
</organism>
<dbReference type="EMBL" id="JAFCMP010000072">
    <property type="protein sequence ID" value="KAG5188294.1"/>
    <property type="molecule type" value="Genomic_DNA"/>
</dbReference>
<accession>A0A835Z999</accession>
<protein>
    <submittedName>
        <fullName evidence="1">Uncharacterized protein</fullName>
    </submittedName>
</protein>